<comment type="caution">
    <text evidence="9">The sequence shown here is derived from an EMBL/GenBank/DDBJ whole genome shotgun (WGS) entry which is preliminary data.</text>
</comment>
<protein>
    <submittedName>
        <fullName evidence="9">ABC transporter permease</fullName>
    </submittedName>
</protein>
<evidence type="ECO:0000313" key="10">
    <source>
        <dbReference type="Proteomes" id="UP000824250"/>
    </source>
</evidence>
<reference evidence="9" key="2">
    <citation type="journal article" date="2021" name="PeerJ">
        <title>Extensive microbial diversity within the chicken gut microbiome revealed by metagenomics and culture.</title>
        <authorList>
            <person name="Gilroy R."/>
            <person name="Ravi A."/>
            <person name="Getino M."/>
            <person name="Pursley I."/>
            <person name="Horton D.L."/>
            <person name="Alikhan N.F."/>
            <person name="Baker D."/>
            <person name="Gharbi K."/>
            <person name="Hall N."/>
            <person name="Watson M."/>
            <person name="Adriaenssens E.M."/>
            <person name="Foster-Nyarko E."/>
            <person name="Jarju S."/>
            <person name="Secka A."/>
            <person name="Antonio M."/>
            <person name="Oren A."/>
            <person name="Chaudhuri R.R."/>
            <person name="La Ragione R."/>
            <person name="Hildebrand F."/>
            <person name="Pallen M.J."/>
        </authorList>
    </citation>
    <scope>NUCLEOTIDE SEQUENCE</scope>
    <source>
        <strain evidence="9">CHK180-2868</strain>
    </source>
</reference>
<reference evidence="9" key="1">
    <citation type="submission" date="2020-10" db="EMBL/GenBank/DDBJ databases">
        <authorList>
            <person name="Gilroy R."/>
        </authorList>
    </citation>
    <scope>NUCLEOTIDE SEQUENCE</scope>
    <source>
        <strain evidence="9">CHK180-2868</strain>
    </source>
</reference>
<dbReference type="PANTHER" id="PTHR43386:SF25">
    <property type="entry name" value="PEPTIDE ABC TRANSPORTER PERMEASE PROTEIN"/>
    <property type="match status" value="1"/>
</dbReference>
<dbReference type="InterPro" id="IPR050366">
    <property type="entry name" value="BP-dependent_transpt_permease"/>
</dbReference>
<dbReference type="Pfam" id="PF00528">
    <property type="entry name" value="BPD_transp_1"/>
    <property type="match status" value="1"/>
</dbReference>
<keyword evidence="2 7" id="KW-0813">Transport</keyword>
<evidence type="ECO:0000256" key="1">
    <source>
        <dbReference type="ARBA" id="ARBA00004651"/>
    </source>
</evidence>
<organism evidence="9 10">
    <name type="scientific">Candidatus Copromonas faecavium</name>
    <name type="common">nom. illeg.</name>
    <dbReference type="NCBI Taxonomy" id="2840740"/>
    <lineage>
        <taxon>Bacteria</taxon>
        <taxon>Bacillati</taxon>
        <taxon>Bacillota</taxon>
        <taxon>Clostridia</taxon>
        <taxon>Lachnospirales</taxon>
        <taxon>Lachnospiraceae</taxon>
        <taxon>Candidatus Copromonas (nom. illeg.)</taxon>
    </lineage>
</organism>
<comment type="subcellular location">
    <subcellularLocation>
        <location evidence="1 7">Cell membrane</location>
        <topology evidence="1 7">Multi-pass membrane protein</topology>
    </subcellularLocation>
</comment>
<accession>A0A9D1D594</accession>
<gene>
    <name evidence="9" type="ORF">IAB28_08335</name>
</gene>
<dbReference type="PROSITE" id="PS50928">
    <property type="entry name" value="ABC_TM1"/>
    <property type="match status" value="1"/>
</dbReference>
<dbReference type="CDD" id="cd06261">
    <property type="entry name" value="TM_PBP2"/>
    <property type="match status" value="1"/>
</dbReference>
<feature type="transmembrane region" description="Helical" evidence="7">
    <location>
        <begin position="243"/>
        <end position="262"/>
    </location>
</feature>
<feature type="transmembrane region" description="Helical" evidence="7">
    <location>
        <begin position="125"/>
        <end position="150"/>
    </location>
</feature>
<dbReference type="PANTHER" id="PTHR43386">
    <property type="entry name" value="OLIGOPEPTIDE TRANSPORT SYSTEM PERMEASE PROTEIN APPC"/>
    <property type="match status" value="1"/>
</dbReference>
<evidence type="ECO:0000259" key="8">
    <source>
        <dbReference type="PROSITE" id="PS50928"/>
    </source>
</evidence>
<feature type="domain" description="ABC transmembrane type-1" evidence="8">
    <location>
        <begin position="77"/>
        <end position="266"/>
    </location>
</feature>
<keyword evidence="4 7" id="KW-0812">Transmembrane</keyword>
<evidence type="ECO:0000256" key="2">
    <source>
        <dbReference type="ARBA" id="ARBA00022448"/>
    </source>
</evidence>
<keyword evidence="5 7" id="KW-1133">Transmembrane helix</keyword>
<name>A0A9D1D594_9FIRM</name>
<evidence type="ECO:0000256" key="3">
    <source>
        <dbReference type="ARBA" id="ARBA00022475"/>
    </source>
</evidence>
<dbReference type="Pfam" id="PF12911">
    <property type="entry name" value="OppC_N"/>
    <property type="match status" value="1"/>
</dbReference>
<dbReference type="AlphaFoldDB" id="A0A9D1D594"/>
<keyword evidence="3" id="KW-1003">Cell membrane</keyword>
<feature type="transmembrane region" description="Helical" evidence="7">
    <location>
        <begin position="79"/>
        <end position="105"/>
    </location>
</feature>
<dbReference type="SUPFAM" id="SSF161098">
    <property type="entry name" value="MetI-like"/>
    <property type="match status" value="1"/>
</dbReference>
<keyword evidence="6 7" id="KW-0472">Membrane</keyword>
<dbReference type="Gene3D" id="1.10.3720.10">
    <property type="entry name" value="MetI-like"/>
    <property type="match status" value="1"/>
</dbReference>
<dbReference type="InterPro" id="IPR025966">
    <property type="entry name" value="OppC_N"/>
</dbReference>
<dbReference type="GO" id="GO:0005886">
    <property type="term" value="C:plasma membrane"/>
    <property type="evidence" value="ECO:0007669"/>
    <property type="project" value="UniProtKB-SubCell"/>
</dbReference>
<evidence type="ECO:0000256" key="5">
    <source>
        <dbReference type="ARBA" id="ARBA00022989"/>
    </source>
</evidence>
<dbReference type="EMBL" id="DVGC01000045">
    <property type="protein sequence ID" value="HIR05956.1"/>
    <property type="molecule type" value="Genomic_DNA"/>
</dbReference>
<dbReference type="GO" id="GO:0055085">
    <property type="term" value="P:transmembrane transport"/>
    <property type="evidence" value="ECO:0007669"/>
    <property type="project" value="InterPro"/>
</dbReference>
<evidence type="ECO:0000256" key="6">
    <source>
        <dbReference type="ARBA" id="ARBA00023136"/>
    </source>
</evidence>
<dbReference type="InterPro" id="IPR000515">
    <property type="entry name" value="MetI-like"/>
</dbReference>
<dbReference type="Proteomes" id="UP000824250">
    <property type="component" value="Unassembled WGS sequence"/>
</dbReference>
<evidence type="ECO:0000313" key="9">
    <source>
        <dbReference type="EMBL" id="HIR05956.1"/>
    </source>
</evidence>
<sequence>MRGILKDSPVLVKICLGLLAAVLLIVLFAGFLMPYDPDATSLLDRNLPPVFLGGSAEHLLGTDELGRDMLSRLLYGTRVSIGMAVFGLLVGGTFGVLLGLTAGYFGGWWDRLILMLINFQQSIPFTLIVLLGVVIFGRGIPVLMVFIGMARWETYAKMIRGLVLSMKKKQFVEAARCYNASPGRILFRYIFPGVRTSLMVLLTLNFPAVLLIESSLSFIGIGVQPPTATLGQMVGAGRNYLTIAPWISLVPAFMIVLVAYCIQHIGERMRDYFDVRLAEE</sequence>
<comment type="similarity">
    <text evidence="7">Belongs to the binding-protein-dependent transport system permease family.</text>
</comment>
<evidence type="ECO:0000256" key="4">
    <source>
        <dbReference type="ARBA" id="ARBA00022692"/>
    </source>
</evidence>
<evidence type="ECO:0000256" key="7">
    <source>
        <dbReference type="RuleBase" id="RU363032"/>
    </source>
</evidence>
<proteinExistence type="inferred from homology"/>
<feature type="transmembrane region" description="Helical" evidence="7">
    <location>
        <begin position="16"/>
        <end position="35"/>
    </location>
</feature>
<feature type="transmembrane region" description="Helical" evidence="7">
    <location>
        <begin position="198"/>
        <end position="223"/>
    </location>
</feature>
<dbReference type="InterPro" id="IPR035906">
    <property type="entry name" value="MetI-like_sf"/>
</dbReference>